<dbReference type="Proteomes" id="UP000033673">
    <property type="component" value="Unassembled WGS sequence"/>
</dbReference>
<dbReference type="AlphaFoldDB" id="A0A0F4NFH2"/>
<keyword evidence="1" id="KW-1133">Transmembrane helix</keyword>
<dbReference type="EMBL" id="JXXV01000032">
    <property type="protein sequence ID" value="KJY81684.1"/>
    <property type="molecule type" value="Genomic_DNA"/>
</dbReference>
<comment type="caution">
    <text evidence="2">The sequence shown here is derived from an EMBL/GenBank/DDBJ whole genome shotgun (WGS) entry which is preliminary data.</text>
</comment>
<dbReference type="PATRIC" id="fig|579748.3.peg.3514"/>
<feature type="transmembrane region" description="Helical" evidence="1">
    <location>
        <begin position="71"/>
        <end position="90"/>
    </location>
</feature>
<keyword evidence="1" id="KW-0472">Membrane</keyword>
<keyword evidence="3" id="KW-1185">Reference proteome</keyword>
<feature type="transmembrane region" description="Helical" evidence="1">
    <location>
        <begin position="37"/>
        <end position="59"/>
    </location>
</feature>
<name>A0A0F4NFH2_9VIBR</name>
<evidence type="ECO:0000313" key="2">
    <source>
        <dbReference type="EMBL" id="KJY81684.1"/>
    </source>
</evidence>
<evidence type="ECO:0000256" key="1">
    <source>
        <dbReference type="SAM" id="Phobius"/>
    </source>
</evidence>
<reference evidence="2 3" key="1">
    <citation type="journal article" date="2015" name="BMC Genomics">
        <title>Genome mining reveals unlocked bioactive potential of marine Gram-negative bacteria.</title>
        <authorList>
            <person name="Machado H."/>
            <person name="Sonnenschein E.C."/>
            <person name="Melchiorsen J."/>
            <person name="Gram L."/>
        </authorList>
    </citation>
    <scope>NUCLEOTIDE SEQUENCE [LARGE SCALE GENOMIC DNA]</scope>
    <source>
        <strain evidence="2 3">S2757</strain>
    </source>
</reference>
<accession>A0A0F4NFH2</accession>
<proteinExistence type="predicted"/>
<sequence length="96" mass="10950">MLVKILKLLKCSIALFFILFVLNLLLSFTSIYNEMLFMFLAILFFLSAITIWFLPALIVCLNPNISRKGRIIYLSLVFPVFGGVIAYSILAKQIKV</sequence>
<feature type="transmembrane region" description="Helical" evidence="1">
    <location>
        <begin position="12"/>
        <end position="31"/>
    </location>
</feature>
<protein>
    <submittedName>
        <fullName evidence="2">Uncharacterized protein</fullName>
    </submittedName>
</protein>
<organism evidence="2 3">
    <name type="scientific">Vibrio galatheae</name>
    <dbReference type="NCBI Taxonomy" id="579748"/>
    <lineage>
        <taxon>Bacteria</taxon>
        <taxon>Pseudomonadati</taxon>
        <taxon>Pseudomonadota</taxon>
        <taxon>Gammaproteobacteria</taxon>
        <taxon>Vibrionales</taxon>
        <taxon>Vibrionaceae</taxon>
        <taxon>Vibrio</taxon>
    </lineage>
</organism>
<keyword evidence="1" id="KW-0812">Transmembrane</keyword>
<gene>
    <name evidence="2" type="ORF">TW81_17035</name>
</gene>
<evidence type="ECO:0000313" key="3">
    <source>
        <dbReference type="Proteomes" id="UP000033673"/>
    </source>
</evidence>